<dbReference type="PANTHER" id="PTHR37809">
    <property type="entry name" value="RIBOSOMAL PROTEIN S12 METHYLTHIOTRANSFERASE ACCESSORY FACTOR YCAO"/>
    <property type="match status" value="1"/>
</dbReference>
<gene>
    <name evidence="2" type="ORF">GCM10010124_28040</name>
</gene>
<dbReference type="NCBIfam" id="TIGR03604">
    <property type="entry name" value="TOMM_cyclo_SagD"/>
    <property type="match status" value="1"/>
</dbReference>
<feature type="domain" description="YcaO" evidence="1">
    <location>
        <begin position="345"/>
        <end position="725"/>
    </location>
</feature>
<evidence type="ECO:0000259" key="1">
    <source>
        <dbReference type="PROSITE" id="PS51664"/>
    </source>
</evidence>
<dbReference type="PROSITE" id="PS51664">
    <property type="entry name" value="YCAO"/>
    <property type="match status" value="1"/>
</dbReference>
<dbReference type="Gene3D" id="3.30.1330.230">
    <property type="match status" value="1"/>
</dbReference>
<reference evidence="2" key="2">
    <citation type="submission" date="2020-09" db="EMBL/GenBank/DDBJ databases">
        <authorList>
            <person name="Sun Q."/>
            <person name="Ohkuma M."/>
        </authorList>
    </citation>
    <scope>NUCLEOTIDE SEQUENCE</scope>
    <source>
        <strain evidence="2">JCM 3091</strain>
    </source>
</reference>
<dbReference type="NCBIfam" id="TIGR00702">
    <property type="entry name" value="YcaO-type kinase domain"/>
    <property type="match status" value="1"/>
</dbReference>
<dbReference type="InterPro" id="IPR027624">
    <property type="entry name" value="TOMM_cyclo_SagD"/>
</dbReference>
<dbReference type="Gene3D" id="3.30.160.660">
    <property type="match status" value="1"/>
</dbReference>
<dbReference type="Gene3D" id="3.30.40.250">
    <property type="match status" value="1"/>
</dbReference>
<evidence type="ECO:0000313" key="2">
    <source>
        <dbReference type="EMBL" id="GGK33897.1"/>
    </source>
</evidence>
<dbReference type="RefSeq" id="WP_189114761.1">
    <property type="nucleotide sequence ID" value="NZ_BMQC01000009.1"/>
</dbReference>
<dbReference type="EMBL" id="BMQC01000009">
    <property type="protein sequence ID" value="GGK33897.1"/>
    <property type="molecule type" value="Genomic_DNA"/>
</dbReference>
<dbReference type="Gene3D" id="3.40.50.720">
    <property type="entry name" value="NAD(P)-binding Rossmann-like Domain"/>
    <property type="match status" value="1"/>
</dbReference>
<dbReference type="InterPro" id="IPR003776">
    <property type="entry name" value="YcaO-like_dom"/>
</dbReference>
<evidence type="ECO:0000313" key="3">
    <source>
        <dbReference type="Proteomes" id="UP000662200"/>
    </source>
</evidence>
<protein>
    <recommendedName>
        <fullName evidence="1">YcaO domain-containing protein</fullName>
    </recommendedName>
</protein>
<dbReference type="Proteomes" id="UP000662200">
    <property type="component" value="Unassembled WGS sequence"/>
</dbReference>
<accession>A0A8J3BNE1</accession>
<proteinExistence type="predicted"/>
<dbReference type="PANTHER" id="PTHR37809:SF1">
    <property type="entry name" value="RIBOSOMAL PROTEIN S12 METHYLTHIOTRANSFERASE ACCESSORY FACTOR YCAO"/>
    <property type="match status" value="1"/>
</dbReference>
<sequence>MTAPSDVVYVADDVRLHVLDDREGFLETAAQVRRIRGARLTVLAERLLPRLRTPTAVGQLVRDLAAEVPEEELTMLLRGLSAHGVLSTGARPVDGRPAGRFAVHGPPALTDQLVALLGRLPGTEVRSAGEEPAPARDGELAVVGTTSLFDPRTGALHAALVAQRRPHLAYGLAQDGAAFVGPLWTPTRLSACFHCLRTRLFSHAVNGPTLRAYARFLAESGAAPVPQAAPPWTVARLIGAVARRALAWSAAPEADDAQELRWCAGPDDEGGTRRLLPVPTCACADGAPPPEPVAGLADAEDPVVGIVHAVSVRRAESGPAIYLGGSTSANFALLREPMRVTRNGGAGFTRAAALASTVGESLERYAAGLYRRDTLRLATWTALAAAGEEAVHPDRFGLFSPAQYAEPDFPFVPFAADTPLRWARAARLGTDEPVWVPASQAHLHYRRVPGEAAIGPSISTGLAAGPSWEQAVLGGLCEVVERDALAVSWLYRLPPRPVAPGVVAASSAVSHLLREATSWRVRFYDLSLDLRAPVVAAVMEHRGAHGAIMSFGSACRWSPVRAVEKAFLEAAQGLTYVRRLLRQHEDWQVAPDFSNVDDFNLHAILYSRYPELRTRAGYLVHPTEPVACTRPPSVTEVPADLGPADELAAVAGAVRAAGHDIAVLDLSTPDVRQLGVHVVRVLVPGLQHLSGTHRQRFLGSPRLAQVAERLALASAPDNPFPHPLP</sequence>
<dbReference type="Pfam" id="PF02624">
    <property type="entry name" value="YcaO"/>
    <property type="match status" value="1"/>
</dbReference>
<keyword evidence="3" id="KW-1185">Reference proteome</keyword>
<name>A0A8J3BNE1_9ACTN</name>
<dbReference type="AlphaFoldDB" id="A0A8J3BNE1"/>
<reference evidence="2" key="1">
    <citation type="journal article" date="2014" name="Int. J. Syst. Evol. Microbiol.">
        <title>Complete genome sequence of Corynebacterium casei LMG S-19264T (=DSM 44701T), isolated from a smear-ripened cheese.</title>
        <authorList>
            <consortium name="US DOE Joint Genome Institute (JGI-PGF)"/>
            <person name="Walter F."/>
            <person name="Albersmeier A."/>
            <person name="Kalinowski J."/>
            <person name="Ruckert C."/>
        </authorList>
    </citation>
    <scope>NUCLEOTIDE SEQUENCE</scope>
    <source>
        <strain evidence="2">JCM 3091</strain>
    </source>
</reference>
<organism evidence="2 3">
    <name type="scientific">Pilimelia terevasa</name>
    <dbReference type="NCBI Taxonomy" id="53372"/>
    <lineage>
        <taxon>Bacteria</taxon>
        <taxon>Bacillati</taxon>
        <taxon>Actinomycetota</taxon>
        <taxon>Actinomycetes</taxon>
        <taxon>Micromonosporales</taxon>
        <taxon>Micromonosporaceae</taxon>
        <taxon>Pilimelia</taxon>
    </lineage>
</organism>
<comment type="caution">
    <text evidence="2">The sequence shown here is derived from an EMBL/GenBank/DDBJ whole genome shotgun (WGS) entry which is preliminary data.</text>
</comment>